<feature type="domain" description="ABC1 atypical kinase-like" evidence="1">
    <location>
        <begin position="77"/>
        <end position="188"/>
    </location>
</feature>
<name>A0AAN1CYT9_VIBNA</name>
<sequence length="365" mass="42183">MDKRQKQQMQFEKSGENLIVGNIDDCPISPEQLARTTEASPYVVEAFQSGLTAEVFRVRFGGKDYTLKKKRPEAKVQNLNGQLSFLNEVQRRSDLQKRKDSTHTSVDFECIVPTVYADYRLGIILSEWIEGKPISDVSSSLLYQLFSTLSACEKIGLFEWDLCSGNLLVDDDHKLWLFDFGYMYPFDPLTELNSDGLNAPIFQFCERFETRFLSGWLVQQHYSHQESLALFKNVKHEALSVLLEQCKWLRLNHASSAVLNHKEAQVTKYQTALQNEKALEDLFIVEMFRSHVLDIEDDIDGKSCTATTLKRVNAVLEMVNEHYDFLREQGALFYQNEGKSKLELMDSYRDKLALVKEYQLSKNHQ</sequence>
<evidence type="ECO:0000259" key="1">
    <source>
        <dbReference type="Pfam" id="PF03109"/>
    </source>
</evidence>
<proteinExistence type="predicted"/>
<dbReference type="GeneID" id="70914314"/>
<dbReference type="EMBL" id="CP016346">
    <property type="protein sequence ID" value="ANQ15668.1"/>
    <property type="molecule type" value="Genomic_DNA"/>
</dbReference>
<dbReference type="SUPFAM" id="SSF56112">
    <property type="entry name" value="Protein kinase-like (PK-like)"/>
    <property type="match status" value="1"/>
</dbReference>
<dbReference type="Proteomes" id="UP000092741">
    <property type="component" value="Chromosome 2"/>
</dbReference>
<dbReference type="KEGG" id="vna:PN96_15905"/>
<evidence type="ECO:0000313" key="3">
    <source>
        <dbReference type="Proteomes" id="UP000092741"/>
    </source>
</evidence>
<dbReference type="InterPro" id="IPR004147">
    <property type="entry name" value="ABC1_dom"/>
</dbReference>
<keyword evidence="3" id="KW-1185">Reference proteome</keyword>
<dbReference type="Pfam" id="PF03109">
    <property type="entry name" value="ABC1"/>
    <property type="match status" value="1"/>
</dbReference>
<accession>A0AAN1CYT9</accession>
<dbReference type="Gene3D" id="1.10.510.10">
    <property type="entry name" value="Transferase(Phosphotransferase) domain 1"/>
    <property type="match status" value="1"/>
</dbReference>
<protein>
    <submittedName>
        <fullName evidence="2">Phosphotransferase</fullName>
    </submittedName>
</protein>
<gene>
    <name evidence="2" type="ORF">BA890_19755</name>
</gene>
<organism evidence="2 3">
    <name type="scientific">Vibrio natriegens NBRC 15636 = ATCC 14048 = DSM 759</name>
    <dbReference type="NCBI Taxonomy" id="1219067"/>
    <lineage>
        <taxon>Bacteria</taxon>
        <taxon>Pseudomonadati</taxon>
        <taxon>Pseudomonadota</taxon>
        <taxon>Gammaproteobacteria</taxon>
        <taxon>Vibrionales</taxon>
        <taxon>Vibrionaceae</taxon>
        <taxon>Vibrio</taxon>
    </lineage>
</organism>
<evidence type="ECO:0000313" key="2">
    <source>
        <dbReference type="EMBL" id="ANQ15668.1"/>
    </source>
</evidence>
<dbReference type="InterPro" id="IPR011009">
    <property type="entry name" value="Kinase-like_dom_sf"/>
</dbReference>
<dbReference type="AlphaFoldDB" id="A0AAN1CYT9"/>
<dbReference type="RefSeq" id="WP_024372636.1">
    <property type="nucleotide sequence ID" value="NZ_ATFJ01000008.1"/>
</dbReference>
<reference evidence="2 3" key="1">
    <citation type="submission" date="2016-07" db="EMBL/GenBank/DDBJ databases">
        <title>Developing Vibrio natriegens as a novel, fast-growing host for biotechnology.</title>
        <authorList>
            <person name="Weinstock M.T."/>
            <person name="Hesek E.D."/>
            <person name="Wilson C.M."/>
            <person name="Gibson D.G."/>
        </authorList>
    </citation>
    <scope>NUCLEOTIDE SEQUENCE [LARGE SCALE GENOMIC DNA]</scope>
    <source>
        <strain evidence="2 3">ATCC 14048</strain>
    </source>
</reference>
<dbReference type="Gene3D" id="3.30.200.20">
    <property type="entry name" value="Phosphorylase Kinase, domain 1"/>
    <property type="match status" value="1"/>
</dbReference>